<dbReference type="InterPro" id="IPR010402">
    <property type="entry name" value="CCT_domain"/>
</dbReference>
<dbReference type="EMBL" id="CM007366">
    <property type="protein sequence ID" value="OIW09164.1"/>
    <property type="molecule type" value="Genomic_DNA"/>
</dbReference>
<evidence type="ECO:0000256" key="1">
    <source>
        <dbReference type="ARBA" id="ARBA00004123"/>
    </source>
</evidence>
<evidence type="ECO:0000313" key="5">
    <source>
        <dbReference type="EMBL" id="OIW09164.1"/>
    </source>
</evidence>
<dbReference type="GO" id="GO:0003700">
    <property type="term" value="F:DNA-binding transcription factor activity"/>
    <property type="evidence" value="ECO:0007669"/>
    <property type="project" value="TreeGrafter"/>
</dbReference>
<name>A0A1J7H986_LUPAN</name>
<evidence type="ECO:0000256" key="3">
    <source>
        <dbReference type="PROSITE-ProRule" id="PRU00357"/>
    </source>
</evidence>
<dbReference type="AlphaFoldDB" id="A0A1J7H986"/>
<dbReference type="PANTHER" id="PTHR31319:SF114">
    <property type="entry name" value="OS12G0262400 PROTEIN"/>
    <property type="match status" value="1"/>
</dbReference>
<sequence>MNRAYPYSPEEKKVRIQRYRTKRNQRNFKKKIKYACRKTLADNRPRIRGRFAKNEEIGKNPTAQWSHIGDGEEEDEENENWVSIFDSLVAANLVHESLDSSSFGSVSLIP</sequence>
<dbReference type="PANTHER" id="PTHR31319">
    <property type="entry name" value="ZINC FINGER PROTEIN CONSTANS-LIKE 4"/>
    <property type="match status" value="1"/>
</dbReference>
<dbReference type="PROSITE" id="PS51017">
    <property type="entry name" value="CCT"/>
    <property type="match status" value="1"/>
</dbReference>
<evidence type="ECO:0000313" key="6">
    <source>
        <dbReference type="Proteomes" id="UP000188354"/>
    </source>
</evidence>
<dbReference type="Gramene" id="OIW09164">
    <property type="protein sequence ID" value="OIW09164"/>
    <property type="gene ID" value="TanjilG_11302"/>
</dbReference>
<comment type="subcellular location">
    <subcellularLocation>
        <location evidence="1 3">Nucleus</location>
    </subcellularLocation>
</comment>
<organism evidence="5 6">
    <name type="scientific">Lupinus angustifolius</name>
    <name type="common">Narrow-leaved blue lupine</name>
    <dbReference type="NCBI Taxonomy" id="3871"/>
    <lineage>
        <taxon>Eukaryota</taxon>
        <taxon>Viridiplantae</taxon>
        <taxon>Streptophyta</taxon>
        <taxon>Embryophyta</taxon>
        <taxon>Tracheophyta</taxon>
        <taxon>Spermatophyta</taxon>
        <taxon>Magnoliopsida</taxon>
        <taxon>eudicotyledons</taxon>
        <taxon>Gunneridae</taxon>
        <taxon>Pentapetalae</taxon>
        <taxon>rosids</taxon>
        <taxon>fabids</taxon>
        <taxon>Fabales</taxon>
        <taxon>Fabaceae</taxon>
        <taxon>Papilionoideae</taxon>
        <taxon>50 kb inversion clade</taxon>
        <taxon>genistoids sensu lato</taxon>
        <taxon>core genistoids</taxon>
        <taxon>Genisteae</taxon>
        <taxon>Lupinus</taxon>
    </lineage>
</organism>
<keyword evidence="2 3" id="KW-0539">Nucleus</keyword>
<protein>
    <recommendedName>
        <fullName evidence="4">CCT domain-containing protein</fullName>
    </recommendedName>
</protein>
<evidence type="ECO:0000259" key="4">
    <source>
        <dbReference type="PROSITE" id="PS51017"/>
    </source>
</evidence>
<dbReference type="OMA" id="PENHAHD"/>
<keyword evidence="6" id="KW-1185">Reference proteome</keyword>
<dbReference type="Proteomes" id="UP000188354">
    <property type="component" value="Chromosome LG06"/>
</dbReference>
<accession>A0A1J7H986</accession>
<evidence type="ECO:0000256" key="2">
    <source>
        <dbReference type="ARBA" id="ARBA00023242"/>
    </source>
</evidence>
<dbReference type="GO" id="GO:0005634">
    <property type="term" value="C:nucleus"/>
    <property type="evidence" value="ECO:0007669"/>
    <property type="project" value="UniProtKB-SubCell"/>
</dbReference>
<feature type="domain" description="CCT" evidence="4">
    <location>
        <begin position="12"/>
        <end position="54"/>
    </location>
</feature>
<gene>
    <name evidence="5" type="ORF">TanjilG_11302</name>
</gene>
<dbReference type="GO" id="GO:0009909">
    <property type="term" value="P:regulation of flower development"/>
    <property type="evidence" value="ECO:0007669"/>
    <property type="project" value="InterPro"/>
</dbReference>
<reference evidence="5 6" key="1">
    <citation type="journal article" date="2017" name="Plant Biotechnol. J.">
        <title>A comprehensive draft genome sequence for lupin (Lupinus angustifolius), an emerging health food: insights into plant-microbe interactions and legume evolution.</title>
        <authorList>
            <person name="Hane J.K."/>
            <person name="Ming Y."/>
            <person name="Kamphuis L.G."/>
            <person name="Nelson M.N."/>
            <person name="Garg G."/>
            <person name="Atkins C.A."/>
            <person name="Bayer P.E."/>
            <person name="Bravo A."/>
            <person name="Bringans S."/>
            <person name="Cannon S."/>
            <person name="Edwards D."/>
            <person name="Foley R."/>
            <person name="Gao L.L."/>
            <person name="Harrison M.J."/>
            <person name="Huang W."/>
            <person name="Hurgobin B."/>
            <person name="Li S."/>
            <person name="Liu C.W."/>
            <person name="McGrath A."/>
            <person name="Morahan G."/>
            <person name="Murray J."/>
            <person name="Weller J."/>
            <person name="Jian J."/>
            <person name="Singh K.B."/>
        </authorList>
    </citation>
    <scope>NUCLEOTIDE SEQUENCE [LARGE SCALE GENOMIC DNA]</scope>
    <source>
        <strain evidence="6">cv. Tanjil</strain>
        <tissue evidence="5">Whole plant</tissue>
    </source>
</reference>
<proteinExistence type="predicted"/>
<dbReference type="Pfam" id="PF06203">
    <property type="entry name" value="CCT"/>
    <property type="match status" value="1"/>
</dbReference>
<dbReference type="InterPro" id="IPR045281">
    <property type="entry name" value="CONSTANS-like"/>
</dbReference>